<keyword evidence="1" id="KW-0732">Signal</keyword>
<keyword evidence="3" id="KW-1185">Reference proteome</keyword>
<proteinExistence type="predicted"/>
<dbReference type="Proteomes" id="UP001231124">
    <property type="component" value="Unassembled WGS sequence"/>
</dbReference>
<reference evidence="2 3" key="1">
    <citation type="submission" date="2023-07" db="EMBL/GenBank/DDBJ databases">
        <title>Genomic Encyclopedia of Type Strains, Phase IV (KMG-IV): sequencing the most valuable type-strain genomes for metagenomic binning, comparative biology and taxonomic classification.</title>
        <authorList>
            <person name="Goeker M."/>
        </authorList>
    </citation>
    <scope>NUCLEOTIDE SEQUENCE [LARGE SCALE GENOMIC DNA]</scope>
    <source>
        <strain evidence="2 3">DSM 19013</strain>
    </source>
</reference>
<sequence>MFKTSALTAGLFATGLFLAPLPASASQIGIGAVPEAASAVTDVQYGYGGPRFGYGHRGYGRPHFRGRGYGYGRGHGYGHRFGYGRGYRHGYGRGYGRPGFF</sequence>
<evidence type="ECO:0000313" key="3">
    <source>
        <dbReference type="Proteomes" id="UP001231124"/>
    </source>
</evidence>
<organism evidence="2 3">
    <name type="scientific">Methylobacterium aerolatum</name>
    <dbReference type="NCBI Taxonomy" id="418708"/>
    <lineage>
        <taxon>Bacteria</taxon>
        <taxon>Pseudomonadati</taxon>
        <taxon>Pseudomonadota</taxon>
        <taxon>Alphaproteobacteria</taxon>
        <taxon>Hyphomicrobiales</taxon>
        <taxon>Methylobacteriaceae</taxon>
        <taxon>Methylobacterium</taxon>
    </lineage>
</organism>
<protein>
    <submittedName>
        <fullName evidence="2">Uncharacterized protein</fullName>
    </submittedName>
</protein>
<dbReference type="EMBL" id="JAUSVP010000010">
    <property type="protein sequence ID" value="MDQ0448712.1"/>
    <property type="molecule type" value="Genomic_DNA"/>
</dbReference>
<evidence type="ECO:0000313" key="2">
    <source>
        <dbReference type="EMBL" id="MDQ0448712.1"/>
    </source>
</evidence>
<comment type="caution">
    <text evidence="2">The sequence shown here is derived from an EMBL/GenBank/DDBJ whole genome shotgun (WGS) entry which is preliminary data.</text>
</comment>
<dbReference type="RefSeq" id="WP_238203177.1">
    <property type="nucleotide sequence ID" value="NZ_BPQE01000012.1"/>
</dbReference>
<gene>
    <name evidence="2" type="ORF">QO012_003224</name>
</gene>
<evidence type="ECO:0000256" key="1">
    <source>
        <dbReference type="SAM" id="SignalP"/>
    </source>
</evidence>
<feature type="chain" id="PRO_5045645616" evidence="1">
    <location>
        <begin position="26"/>
        <end position="101"/>
    </location>
</feature>
<feature type="signal peptide" evidence="1">
    <location>
        <begin position="1"/>
        <end position="25"/>
    </location>
</feature>
<name>A0ABU0I292_9HYPH</name>
<accession>A0ABU0I292</accession>